<protein>
    <submittedName>
        <fullName evidence="2">Uncharacterized protein</fullName>
    </submittedName>
</protein>
<dbReference type="EMBL" id="HBIZ01010275">
    <property type="protein sequence ID" value="CAE0753473.1"/>
    <property type="molecule type" value="Transcribed_RNA"/>
</dbReference>
<evidence type="ECO:0000256" key="1">
    <source>
        <dbReference type="SAM" id="Phobius"/>
    </source>
</evidence>
<evidence type="ECO:0000313" key="2">
    <source>
        <dbReference type="EMBL" id="CAE0753473.1"/>
    </source>
</evidence>
<gene>
    <name evidence="2" type="ORF">PCAR00345_LOCUS6060</name>
</gene>
<dbReference type="AlphaFoldDB" id="A0A7S4B5A9"/>
<proteinExistence type="predicted"/>
<feature type="transmembrane region" description="Helical" evidence="1">
    <location>
        <begin position="21"/>
        <end position="41"/>
    </location>
</feature>
<keyword evidence="1" id="KW-1133">Transmembrane helix</keyword>
<sequence>MYKESRHGPGMLPIIHGMCTSWWFAKTLLNLVQGVVGAFAITRSLSALQVSSTCSALPLSCGPPFGYFDYAMILQLAVLAVESAVAFGGAAFAIESLFERGWLKRLATKMPVE</sequence>
<accession>A0A7S4B5A9</accession>
<name>A0A7S4B5A9_CHRCT</name>
<keyword evidence="1" id="KW-0812">Transmembrane</keyword>
<reference evidence="2" key="1">
    <citation type="submission" date="2021-01" db="EMBL/GenBank/DDBJ databases">
        <authorList>
            <person name="Corre E."/>
            <person name="Pelletier E."/>
            <person name="Niang G."/>
            <person name="Scheremetjew M."/>
            <person name="Finn R."/>
            <person name="Kale V."/>
            <person name="Holt S."/>
            <person name="Cochrane G."/>
            <person name="Meng A."/>
            <person name="Brown T."/>
            <person name="Cohen L."/>
        </authorList>
    </citation>
    <scope>NUCLEOTIDE SEQUENCE</scope>
    <source>
        <strain evidence="2">CCMP645</strain>
    </source>
</reference>
<organism evidence="2">
    <name type="scientific">Chrysotila carterae</name>
    <name type="common">Marine alga</name>
    <name type="synonym">Syracosphaera carterae</name>
    <dbReference type="NCBI Taxonomy" id="13221"/>
    <lineage>
        <taxon>Eukaryota</taxon>
        <taxon>Haptista</taxon>
        <taxon>Haptophyta</taxon>
        <taxon>Prymnesiophyceae</taxon>
        <taxon>Isochrysidales</taxon>
        <taxon>Isochrysidaceae</taxon>
        <taxon>Chrysotila</taxon>
    </lineage>
</organism>
<keyword evidence="1" id="KW-0472">Membrane</keyword>
<feature type="transmembrane region" description="Helical" evidence="1">
    <location>
        <begin position="72"/>
        <end position="94"/>
    </location>
</feature>